<proteinExistence type="predicted"/>
<comment type="caution">
    <text evidence="1">The sequence shown here is derived from an EMBL/GenBank/DDBJ whole genome shotgun (WGS) entry which is preliminary data.</text>
</comment>
<accession>A0ACC0FJE3</accession>
<reference evidence="1 2" key="1">
    <citation type="journal article" date="2022" name="Plant J.">
        <title>Chromosome-level genome of Camellia lanceoleosa provides a valuable resource for understanding genome evolution and self-incompatibility.</title>
        <authorList>
            <person name="Gong W."/>
            <person name="Xiao S."/>
            <person name="Wang L."/>
            <person name="Liao Z."/>
            <person name="Chang Y."/>
            <person name="Mo W."/>
            <person name="Hu G."/>
            <person name="Li W."/>
            <person name="Zhao G."/>
            <person name="Zhu H."/>
            <person name="Hu X."/>
            <person name="Ji K."/>
            <person name="Xiang X."/>
            <person name="Song Q."/>
            <person name="Yuan D."/>
            <person name="Jin S."/>
            <person name="Zhang L."/>
        </authorList>
    </citation>
    <scope>NUCLEOTIDE SEQUENCE [LARGE SCALE GENOMIC DNA]</scope>
    <source>
        <strain evidence="1">SQ_2022a</strain>
    </source>
</reference>
<organism evidence="1 2">
    <name type="scientific">Camellia lanceoleosa</name>
    <dbReference type="NCBI Taxonomy" id="1840588"/>
    <lineage>
        <taxon>Eukaryota</taxon>
        <taxon>Viridiplantae</taxon>
        <taxon>Streptophyta</taxon>
        <taxon>Embryophyta</taxon>
        <taxon>Tracheophyta</taxon>
        <taxon>Spermatophyta</taxon>
        <taxon>Magnoliopsida</taxon>
        <taxon>eudicotyledons</taxon>
        <taxon>Gunneridae</taxon>
        <taxon>Pentapetalae</taxon>
        <taxon>asterids</taxon>
        <taxon>Ericales</taxon>
        <taxon>Theaceae</taxon>
        <taxon>Camellia</taxon>
    </lineage>
</organism>
<sequence length="229" mass="25736">MLVDVSTSKKEVAEGVDLMVVFILENQRGLAQMKNGDEIGFNTEVYVTYEIDRIAHVAFETARKRCRKLCSVYKANVLEASMLWRQRVMAISSEYPDVELSHMYVHNAAMQLVRNPKRKTNSIMNLEIWDRAVRSSVGLPARAETSYFLPGQLAGVEGAAPRRVLILLPQDAACLSARLVTAAMLLRVHLAKPTSQPSALHNASDDTLPRQLCRCLCRIRYASILSREF</sequence>
<keyword evidence="2" id="KW-1185">Reference proteome</keyword>
<protein>
    <submittedName>
        <fullName evidence="1">Uncharacterized protein</fullName>
    </submittedName>
</protein>
<gene>
    <name evidence="1" type="ORF">LOK49_LG13G02015</name>
</gene>
<dbReference type="Proteomes" id="UP001060215">
    <property type="component" value="Chromosome 14"/>
</dbReference>
<feature type="non-terminal residue" evidence="1">
    <location>
        <position position="229"/>
    </location>
</feature>
<evidence type="ECO:0000313" key="1">
    <source>
        <dbReference type="EMBL" id="KAI7988824.1"/>
    </source>
</evidence>
<name>A0ACC0FJE3_9ERIC</name>
<dbReference type="EMBL" id="CM045771">
    <property type="protein sequence ID" value="KAI7988824.1"/>
    <property type="molecule type" value="Genomic_DNA"/>
</dbReference>
<evidence type="ECO:0000313" key="2">
    <source>
        <dbReference type="Proteomes" id="UP001060215"/>
    </source>
</evidence>